<dbReference type="InterPro" id="IPR000095">
    <property type="entry name" value="CRIB_dom"/>
</dbReference>
<evidence type="ECO:0000259" key="1">
    <source>
        <dbReference type="PROSITE" id="PS50108"/>
    </source>
</evidence>
<dbReference type="EMBL" id="KQ086042">
    <property type="protein sequence ID" value="KLO09870.1"/>
    <property type="molecule type" value="Genomic_DNA"/>
</dbReference>
<dbReference type="InParanoid" id="A0A0H2RDB0"/>
<dbReference type="Proteomes" id="UP000053477">
    <property type="component" value="Unassembled WGS sequence"/>
</dbReference>
<name>A0A0H2RDB0_9AGAM</name>
<reference evidence="2 3" key="1">
    <citation type="submission" date="2015-04" db="EMBL/GenBank/DDBJ databases">
        <title>Complete genome sequence of Schizopora paradoxa KUC8140, a cosmopolitan wood degrader in East Asia.</title>
        <authorList>
            <consortium name="DOE Joint Genome Institute"/>
            <person name="Min B."/>
            <person name="Park H."/>
            <person name="Jang Y."/>
            <person name="Kim J.-J."/>
            <person name="Kim K.H."/>
            <person name="Pangilinan J."/>
            <person name="Lipzen A."/>
            <person name="Riley R."/>
            <person name="Grigoriev I.V."/>
            <person name="Spatafora J.W."/>
            <person name="Choi I.-G."/>
        </authorList>
    </citation>
    <scope>NUCLEOTIDE SEQUENCE [LARGE SCALE GENOMIC DNA]</scope>
    <source>
        <strain evidence="2 3">KUC8140</strain>
    </source>
</reference>
<evidence type="ECO:0000313" key="2">
    <source>
        <dbReference type="EMBL" id="KLO09870.1"/>
    </source>
</evidence>
<proteinExistence type="predicted"/>
<evidence type="ECO:0000313" key="3">
    <source>
        <dbReference type="Proteomes" id="UP000053477"/>
    </source>
</evidence>
<dbReference type="PROSITE" id="PS50108">
    <property type="entry name" value="CRIB"/>
    <property type="match status" value="1"/>
</dbReference>
<gene>
    <name evidence="2" type="ORF">SCHPADRAFT_544404</name>
</gene>
<accession>A0A0H2RDB0</accession>
<feature type="domain" description="CRIB" evidence="1">
    <location>
        <begin position="112"/>
        <end position="125"/>
    </location>
</feature>
<protein>
    <recommendedName>
        <fullName evidence="1">CRIB domain-containing protein</fullName>
    </recommendedName>
</protein>
<sequence>MLSLLCHHPQLPADIPSSSSSTSLRASKRAAAVSALSVSVSAVAGPTDPSSSSGGGLGLLSRHNTLKKRRHFSLTGSSALSGGAGGILRSSSRASARCVSSSNGPTNRKNSISAPTDFRHHFHLGVEIVRVLFSLLPLSFFLSSSFVLPFPV</sequence>
<dbReference type="AlphaFoldDB" id="A0A0H2RDB0"/>
<organism evidence="2 3">
    <name type="scientific">Schizopora paradoxa</name>
    <dbReference type="NCBI Taxonomy" id="27342"/>
    <lineage>
        <taxon>Eukaryota</taxon>
        <taxon>Fungi</taxon>
        <taxon>Dikarya</taxon>
        <taxon>Basidiomycota</taxon>
        <taxon>Agaricomycotina</taxon>
        <taxon>Agaricomycetes</taxon>
        <taxon>Hymenochaetales</taxon>
        <taxon>Schizoporaceae</taxon>
        <taxon>Schizopora</taxon>
    </lineage>
</organism>
<keyword evidence="3" id="KW-1185">Reference proteome</keyword>